<comment type="subcellular location">
    <subcellularLocation>
        <location evidence="1">Nucleus</location>
    </subcellularLocation>
</comment>
<organism evidence="10 11">
    <name type="scientific">Mesorhabditis spiculigera</name>
    <dbReference type="NCBI Taxonomy" id="96644"/>
    <lineage>
        <taxon>Eukaryota</taxon>
        <taxon>Metazoa</taxon>
        <taxon>Ecdysozoa</taxon>
        <taxon>Nematoda</taxon>
        <taxon>Chromadorea</taxon>
        <taxon>Rhabditida</taxon>
        <taxon>Rhabditina</taxon>
        <taxon>Rhabditomorpha</taxon>
        <taxon>Rhabditoidea</taxon>
        <taxon>Rhabditidae</taxon>
        <taxon>Mesorhabditinae</taxon>
        <taxon>Mesorhabditis</taxon>
    </lineage>
</organism>
<dbReference type="AlphaFoldDB" id="A0AA36D868"/>
<sequence length="482" mass="54125">MEVSFVTDLWESPYLQQKKDELLREAQMNATIDAVSSGKVPMDETMAWASEPTPSRVEESPQPPIPLIIQEQKKPVLPVILSLPSATSSKRNSPSTTRQGSSSPELATDQSTVAASFPIKPRTNTKLNPNAPTIKCALCDNMIMATRLSNLTNHVRRHAFLKQYSCIYCEYNHNEMAKVRLHMLHNHKDGDNAPLDNLTPEMQVQWDMLMSQCFPGFDPKSLKGARSEVALQTCIECGEQVKDKHLEVHIQAKHPGDCHPFCCKSCGYENADEWKVRLHIIVRHAEEAAGTYPQPLPPDSRWGLYKKKFFPSLPGADEEEEELFTQLKEISRKDGKELGKGDKTKCQTCHKQIDFPNRSLNALLMHAKSHCPTKPYACSSCGFSSFVVAPIKAHIASAHHDEDKVEVYETELDELHEAWSETMLECYPRMEKQIKAYRLKGFKNGSTQLKGDDDEPPLKISRNESAILKLATSVLANQVAAS</sequence>
<proteinExistence type="predicted"/>
<feature type="domain" description="C2H2-type" evidence="9">
    <location>
        <begin position="134"/>
        <end position="158"/>
    </location>
</feature>
<dbReference type="Gene3D" id="3.30.160.60">
    <property type="entry name" value="Classic Zinc Finger"/>
    <property type="match status" value="3"/>
</dbReference>
<feature type="compositionally biased region" description="Polar residues" evidence="8">
    <location>
        <begin position="84"/>
        <end position="114"/>
    </location>
</feature>
<keyword evidence="11" id="KW-1185">Reference proteome</keyword>
<dbReference type="Proteomes" id="UP001177023">
    <property type="component" value="Unassembled WGS sequence"/>
</dbReference>
<evidence type="ECO:0000256" key="8">
    <source>
        <dbReference type="SAM" id="MobiDB-lite"/>
    </source>
</evidence>
<evidence type="ECO:0000256" key="4">
    <source>
        <dbReference type="ARBA" id="ARBA00022771"/>
    </source>
</evidence>
<keyword evidence="2" id="KW-0479">Metal-binding</keyword>
<dbReference type="GO" id="GO:0005634">
    <property type="term" value="C:nucleus"/>
    <property type="evidence" value="ECO:0007669"/>
    <property type="project" value="UniProtKB-SubCell"/>
</dbReference>
<dbReference type="GO" id="GO:0008270">
    <property type="term" value="F:zinc ion binding"/>
    <property type="evidence" value="ECO:0007669"/>
    <property type="project" value="UniProtKB-KW"/>
</dbReference>
<feature type="domain" description="C2H2-type" evidence="9">
    <location>
        <begin position="164"/>
        <end position="187"/>
    </location>
</feature>
<evidence type="ECO:0000313" key="11">
    <source>
        <dbReference type="Proteomes" id="UP001177023"/>
    </source>
</evidence>
<feature type="domain" description="C2H2-type" evidence="9">
    <location>
        <begin position="232"/>
        <end position="254"/>
    </location>
</feature>
<gene>
    <name evidence="10" type="ORF">MSPICULIGERA_LOCUS19685</name>
</gene>
<keyword evidence="4" id="KW-0863">Zinc-finger</keyword>
<name>A0AA36D868_9BILA</name>
<keyword evidence="6" id="KW-0238">DNA-binding</keyword>
<feature type="region of interest" description="Disordered" evidence="8">
    <location>
        <begin position="84"/>
        <end position="126"/>
    </location>
</feature>
<protein>
    <recommendedName>
        <fullName evidence="9">C2H2-type domain-containing protein</fullName>
    </recommendedName>
</protein>
<keyword evidence="7" id="KW-0539">Nucleus</keyword>
<feature type="non-terminal residue" evidence="10">
    <location>
        <position position="482"/>
    </location>
</feature>
<evidence type="ECO:0000259" key="9">
    <source>
        <dbReference type="SMART" id="SM00355"/>
    </source>
</evidence>
<comment type="caution">
    <text evidence="10">The sequence shown here is derived from an EMBL/GenBank/DDBJ whole genome shotgun (WGS) entry which is preliminary data.</text>
</comment>
<dbReference type="PANTHER" id="PTHR24392:SF56">
    <property type="entry name" value="ZINC FINGER PROTEIN 510"/>
    <property type="match status" value="1"/>
</dbReference>
<dbReference type="SMART" id="SM00355">
    <property type="entry name" value="ZnF_C2H2"/>
    <property type="match status" value="6"/>
</dbReference>
<keyword evidence="5" id="KW-0862">Zinc</keyword>
<evidence type="ECO:0000256" key="1">
    <source>
        <dbReference type="ARBA" id="ARBA00004123"/>
    </source>
</evidence>
<feature type="domain" description="C2H2-type" evidence="9">
    <location>
        <begin position="261"/>
        <end position="284"/>
    </location>
</feature>
<reference evidence="10" key="1">
    <citation type="submission" date="2023-06" db="EMBL/GenBank/DDBJ databases">
        <authorList>
            <person name="Delattre M."/>
        </authorList>
    </citation>
    <scope>NUCLEOTIDE SEQUENCE</scope>
    <source>
        <strain evidence="10">AF72</strain>
    </source>
</reference>
<dbReference type="PANTHER" id="PTHR24392">
    <property type="entry name" value="ZINC FINGER PROTEIN"/>
    <property type="match status" value="1"/>
</dbReference>
<dbReference type="GO" id="GO:0003677">
    <property type="term" value="F:DNA binding"/>
    <property type="evidence" value="ECO:0007669"/>
    <property type="project" value="UniProtKB-KW"/>
</dbReference>
<accession>A0AA36D868</accession>
<dbReference type="EMBL" id="CATQJA010002663">
    <property type="protein sequence ID" value="CAJ0581528.1"/>
    <property type="molecule type" value="Genomic_DNA"/>
</dbReference>
<keyword evidence="3" id="KW-0677">Repeat</keyword>
<feature type="domain" description="C2H2-type" evidence="9">
    <location>
        <begin position="376"/>
        <end position="399"/>
    </location>
</feature>
<evidence type="ECO:0000256" key="7">
    <source>
        <dbReference type="ARBA" id="ARBA00023242"/>
    </source>
</evidence>
<evidence type="ECO:0000256" key="3">
    <source>
        <dbReference type="ARBA" id="ARBA00022737"/>
    </source>
</evidence>
<evidence type="ECO:0000256" key="5">
    <source>
        <dbReference type="ARBA" id="ARBA00022833"/>
    </source>
</evidence>
<dbReference type="InterPro" id="IPR013087">
    <property type="entry name" value="Znf_C2H2_type"/>
</dbReference>
<evidence type="ECO:0000256" key="6">
    <source>
        <dbReference type="ARBA" id="ARBA00023125"/>
    </source>
</evidence>
<feature type="domain" description="C2H2-type" evidence="9">
    <location>
        <begin position="344"/>
        <end position="370"/>
    </location>
</feature>
<evidence type="ECO:0000313" key="10">
    <source>
        <dbReference type="EMBL" id="CAJ0581528.1"/>
    </source>
</evidence>
<evidence type="ECO:0000256" key="2">
    <source>
        <dbReference type="ARBA" id="ARBA00022723"/>
    </source>
</evidence>